<protein>
    <submittedName>
        <fullName evidence="2">Uncharacterized protein</fullName>
    </submittedName>
</protein>
<accession>A0A9D3XHM7</accession>
<gene>
    <name evidence="2" type="ORF">KIL84_006128</name>
</gene>
<evidence type="ECO:0000313" key="2">
    <source>
        <dbReference type="EMBL" id="KAH1180078.1"/>
    </source>
</evidence>
<evidence type="ECO:0000313" key="3">
    <source>
        <dbReference type="Proteomes" id="UP000827986"/>
    </source>
</evidence>
<keyword evidence="3" id="KW-1185">Reference proteome</keyword>
<dbReference type="AlphaFoldDB" id="A0A9D3XHM7"/>
<comment type="caution">
    <text evidence="2">The sequence shown here is derived from an EMBL/GenBank/DDBJ whole genome shotgun (WGS) entry which is preliminary data.</text>
</comment>
<sequence length="106" mass="11183">MPSLIPANCPCGPVQSGSQRCYKHQPRFLDCVASSLPPTNKPGAPPEGHLSVLSVSPVCSPGHRACVALGVLSPRGPMRWALNLYPGQTFPTGTRRTKQHGKGTLA</sequence>
<dbReference type="Proteomes" id="UP000827986">
    <property type="component" value="Unassembled WGS sequence"/>
</dbReference>
<organism evidence="2 3">
    <name type="scientific">Mauremys mutica</name>
    <name type="common">yellowpond turtle</name>
    <dbReference type="NCBI Taxonomy" id="74926"/>
    <lineage>
        <taxon>Eukaryota</taxon>
        <taxon>Metazoa</taxon>
        <taxon>Chordata</taxon>
        <taxon>Craniata</taxon>
        <taxon>Vertebrata</taxon>
        <taxon>Euteleostomi</taxon>
        <taxon>Archelosauria</taxon>
        <taxon>Testudinata</taxon>
        <taxon>Testudines</taxon>
        <taxon>Cryptodira</taxon>
        <taxon>Durocryptodira</taxon>
        <taxon>Testudinoidea</taxon>
        <taxon>Geoemydidae</taxon>
        <taxon>Geoemydinae</taxon>
        <taxon>Mauremys</taxon>
    </lineage>
</organism>
<proteinExistence type="predicted"/>
<name>A0A9D3XHM7_9SAUR</name>
<feature type="compositionally biased region" description="Basic residues" evidence="1">
    <location>
        <begin position="95"/>
        <end position="106"/>
    </location>
</feature>
<evidence type="ECO:0000256" key="1">
    <source>
        <dbReference type="SAM" id="MobiDB-lite"/>
    </source>
</evidence>
<reference evidence="2" key="1">
    <citation type="submission" date="2021-09" db="EMBL/GenBank/DDBJ databases">
        <title>The genome of Mauremys mutica provides insights into the evolution of semi-aquatic lifestyle.</title>
        <authorList>
            <person name="Gong S."/>
            <person name="Gao Y."/>
        </authorList>
    </citation>
    <scope>NUCLEOTIDE SEQUENCE</scope>
    <source>
        <strain evidence="2">MM-2020</strain>
        <tissue evidence="2">Muscle</tissue>
    </source>
</reference>
<feature type="region of interest" description="Disordered" evidence="1">
    <location>
        <begin position="86"/>
        <end position="106"/>
    </location>
</feature>
<dbReference type="EMBL" id="JAHDVG010000471">
    <property type="protein sequence ID" value="KAH1180078.1"/>
    <property type="molecule type" value="Genomic_DNA"/>
</dbReference>